<reference evidence="1 2" key="1">
    <citation type="submission" date="2018-05" db="EMBL/GenBank/DDBJ databases">
        <title>Genomic Encyclopedia of Archaeal and Bacterial Type Strains, Phase II (KMG-II): from individual species to whole genera.</title>
        <authorList>
            <person name="Goeker M."/>
        </authorList>
    </citation>
    <scope>NUCLEOTIDE SEQUENCE [LARGE SCALE GENOMIC DNA]</scope>
    <source>
        <strain evidence="1 2">DSM 19975</strain>
    </source>
</reference>
<evidence type="ECO:0000313" key="2">
    <source>
        <dbReference type="Proteomes" id="UP000245678"/>
    </source>
</evidence>
<gene>
    <name evidence="1" type="ORF">LX99_04623</name>
</gene>
<sequence>MKNFKVEAEGAEFDFVTMHVREVRLFQVYVQHEGVTHRFHMQKNEEGDFKITDKDHCPAQYHIAEDLLSKAIKIYGGEERKPASV</sequence>
<keyword evidence="2" id="KW-1185">Reference proteome</keyword>
<name>A0A316H071_9SPHI</name>
<dbReference type="Proteomes" id="UP000245678">
    <property type="component" value="Unassembled WGS sequence"/>
</dbReference>
<evidence type="ECO:0000313" key="1">
    <source>
        <dbReference type="EMBL" id="PWK69970.1"/>
    </source>
</evidence>
<organism evidence="1 2">
    <name type="scientific">Mucilaginibacter oryzae</name>
    <dbReference type="NCBI Taxonomy" id="468058"/>
    <lineage>
        <taxon>Bacteria</taxon>
        <taxon>Pseudomonadati</taxon>
        <taxon>Bacteroidota</taxon>
        <taxon>Sphingobacteriia</taxon>
        <taxon>Sphingobacteriales</taxon>
        <taxon>Sphingobacteriaceae</taxon>
        <taxon>Mucilaginibacter</taxon>
    </lineage>
</organism>
<proteinExistence type="predicted"/>
<accession>A0A316H071</accession>
<dbReference type="RefSeq" id="WP_022831147.1">
    <property type="nucleotide sequence ID" value="NZ_QGHA01000015.1"/>
</dbReference>
<dbReference type="AlphaFoldDB" id="A0A316H071"/>
<protein>
    <submittedName>
        <fullName evidence="1">Uncharacterized protein</fullName>
    </submittedName>
</protein>
<dbReference type="EMBL" id="QGHA01000015">
    <property type="protein sequence ID" value="PWK69970.1"/>
    <property type="molecule type" value="Genomic_DNA"/>
</dbReference>
<comment type="caution">
    <text evidence="1">The sequence shown here is derived from an EMBL/GenBank/DDBJ whole genome shotgun (WGS) entry which is preliminary data.</text>
</comment>